<organism evidence="1 2">
    <name type="scientific">Gardnerella vaginalis</name>
    <dbReference type="NCBI Taxonomy" id="2702"/>
    <lineage>
        <taxon>Bacteria</taxon>
        <taxon>Bacillati</taxon>
        <taxon>Actinomycetota</taxon>
        <taxon>Actinomycetes</taxon>
        <taxon>Bifidobacteriales</taxon>
        <taxon>Bifidobacteriaceae</taxon>
        <taxon>Gardnerella</taxon>
    </lineage>
</organism>
<dbReference type="Proteomes" id="UP000070558">
    <property type="component" value="Unassembled WGS sequence"/>
</dbReference>
<protein>
    <submittedName>
        <fullName evidence="1">Uncharacterized protein</fullName>
    </submittedName>
</protein>
<gene>
    <name evidence="1" type="ORF">HMPREF3216_00866</name>
</gene>
<comment type="caution">
    <text evidence="1">The sequence shown here is derived from an EMBL/GenBank/DDBJ whole genome shotgun (WGS) entry which is preliminary data.</text>
</comment>
<dbReference type="PATRIC" id="fig|2702.99.peg.845"/>
<name>A0A133NP72_GARVA</name>
<reference evidence="1 2" key="1">
    <citation type="submission" date="2016-01" db="EMBL/GenBank/DDBJ databases">
        <authorList>
            <person name="Oliw E.H."/>
        </authorList>
    </citation>
    <scope>NUCLEOTIDE SEQUENCE [LARGE SCALE GENOMIC DNA]</scope>
    <source>
        <strain evidence="1 2">GED7760B</strain>
    </source>
</reference>
<evidence type="ECO:0000313" key="2">
    <source>
        <dbReference type="Proteomes" id="UP000070558"/>
    </source>
</evidence>
<evidence type="ECO:0000313" key="1">
    <source>
        <dbReference type="EMBL" id="KXA18077.1"/>
    </source>
</evidence>
<dbReference type="AlphaFoldDB" id="A0A133NP72"/>
<dbReference type="EMBL" id="LRQA01000040">
    <property type="protein sequence ID" value="KXA18077.1"/>
    <property type="molecule type" value="Genomic_DNA"/>
</dbReference>
<proteinExistence type="predicted"/>
<sequence>MKVEFCELLENIKYFKNADLRKRLSAQTPLAAAKNGARGLSTSQRHSRVYMLFDFSAPRII</sequence>
<accession>A0A133NP72</accession>